<name>A0A6I4TX65_9SPHN</name>
<dbReference type="EMBL" id="WTYJ01000004">
    <property type="protein sequence ID" value="MXP00493.1"/>
    <property type="molecule type" value="Genomic_DNA"/>
</dbReference>
<protein>
    <submittedName>
        <fullName evidence="4">NUDIX domain-containing protein</fullName>
    </submittedName>
</protein>
<keyword evidence="2" id="KW-0378">Hydrolase</keyword>
<dbReference type="Proteomes" id="UP000469430">
    <property type="component" value="Unassembled WGS sequence"/>
</dbReference>
<evidence type="ECO:0000259" key="3">
    <source>
        <dbReference type="PROSITE" id="PS51462"/>
    </source>
</evidence>
<dbReference type="PROSITE" id="PS51462">
    <property type="entry name" value="NUDIX"/>
    <property type="match status" value="1"/>
</dbReference>
<organism evidence="4 5">
    <name type="scientific">Croceibacterium xixiisoli</name>
    <dbReference type="NCBI Taxonomy" id="1476466"/>
    <lineage>
        <taxon>Bacteria</taxon>
        <taxon>Pseudomonadati</taxon>
        <taxon>Pseudomonadota</taxon>
        <taxon>Alphaproteobacteria</taxon>
        <taxon>Sphingomonadales</taxon>
        <taxon>Erythrobacteraceae</taxon>
        <taxon>Croceibacterium</taxon>
    </lineage>
</organism>
<evidence type="ECO:0000256" key="1">
    <source>
        <dbReference type="ARBA" id="ARBA00001946"/>
    </source>
</evidence>
<accession>A0A6I4TX65</accession>
<dbReference type="PANTHER" id="PTHR43046">
    <property type="entry name" value="GDP-MANNOSE MANNOSYL HYDROLASE"/>
    <property type="match status" value="1"/>
</dbReference>
<reference evidence="4 5" key="1">
    <citation type="submission" date="2019-12" db="EMBL/GenBank/DDBJ databases">
        <title>Genomic-based taxomic classification of the family Erythrobacteraceae.</title>
        <authorList>
            <person name="Xu L."/>
        </authorList>
    </citation>
    <scope>NUCLEOTIDE SEQUENCE [LARGE SCALE GENOMIC DNA]</scope>
    <source>
        <strain evidence="4 5">S36</strain>
    </source>
</reference>
<evidence type="ECO:0000313" key="5">
    <source>
        <dbReference type="Proteomes" id="UP000469430"/>
    </source>
</evidence>
<dbReference type="SUPFAM" id="SSF55811">
    <property type="entry name" value="Nudix"/>
    <property type="match status" value="1"/>
</dbReference>
<dbReference type="PRINTS" id="PR00502">
    <property type="entry name" value="NUDIXFAMILY"/>
</dbReference>
<dbReference type="OrthoDB" id="8480561at2"/>
<dbReference type="Gene3D" id="3.90.79.10">
    <property type="entry name" value="Nucleoside Triphosphate Pyrophosphohydrolase"/>
    <property type="match status" value="1"/>
</dbReference>
<dbReference type="AlphaFoldDB" id="A0A6I4TX65"/>
<keyword evidence="5" id="KW-1185">Reference proteome</keyword>
<dbReference type="InterPro" id="IPR000086">
    <property type="entry name" value="NUDIX_hydrolase_dom"/>
</dbReference>
<comment type="caution">
    <text evidence="4">The sequence shown here is derived from an EMBL/GenBank/DDBJ whole genome shotgun (WGS) entry which is preliminary data.</text>
</comment>
<dbReference type="RefSeq" id="WP_161392236.1">
    <property type="nucleotide sequence ID" value="NZ_JBHSCP010000003.1"/>
</dbReference>
<dbReference type="GO" id="GO:0016787">
    <property type="term" value="F:hydrolase activity"/>
    <property type="evidence" value="ECO:0007669"/>
    <property type="project" value="UniProtKB-KW"/>
</dbReference>
<gene>
    <name evidence="4" type="ORF">GRI97_16000</name>
</gene>
<dbReference type="Pfam" id="PF00293">
    <property type="entry name" value="NUDIX"/>
    <property type="match status" value="1"/>
</dbReference>
<dbReference type="InterPro" id="IPR020476">
    <property type="entry name" value="Nudix_hydrolase"/>
</dbReference>
<evidence type="ECO:0000256" key="2">
    <source>
        <dbReference type="ARBA" id="ARBA00022801"/>
    </source>
</evidence>
<proteinExistence type="predicted"/>
<dbReference type="PANTHER" id="PTHR43046:SF14">
    <property type="entry name" value="MUTT_NUDIX FAMILY PROTEIN"/>
    <property type="match status" value="1"/>
</dbReference>
<evidence type="ECO:0000313" key="4">
    <source>
        <dbReference type="EMBL" id="MXP00493.1"/>
    </source>
</evidence>
<feature type="domain" description="Nudix hydrolase" evidence="3">
    <location>
        <begin position="33"/>
        <end position="158"/>
    </location>
</feature>
<comment type="cofactor">
    <cofactor evidence="1">
        <name>Mg(2+)</name>
        <dbReference type="ChEBI" id="CHEBI:18420"/>
    </cofactor>
</comment>
<sequence length="165" mass="18365">MLHLILRLLPARLHHAVLRIGYAARRSIRRRLKLHLSGVSLIAHDGAGRILLVRHSYGPEQWCFPGGGVDRGETPDQAARRELAEELHGTATSLTLLATLQETLAGAPHTAHIYALTLAEGWRIDGRELVEARFFDPDDLPQRLSSPTRRRIALWRDRGAAALQG</sequence>
<dbReference type="InterPro" id="IPR015797">
    <property type="entry name" value="NUDIX_hydrolase-like_dom_sf"/>
</dbReference>